<dbReference type="Proteomes" id="UP000729402">
    <property type="component" value="Unassembled WGS sequence"/>
</dbReference>
<reference evidence="2" key="1">
    <citation type="journal article" date="2021" name="bioRxiv">
        <title>Whole Genome Assembly and Annotation of Northern Wild Rice, Zizania palustris L., Supports a Whole Genome Duplication in the Zizania Genus.</title>
        <authorList>
            <person name="Haas M."/>
            <person name="Kono T."/>
            <person name="Macchietto M."/>
            <person name="Millas R."/>
            <person name="McGilp L."/>
            <person name="Shao M."/>
            <person name="Duquette J."/>
            <person name="Hirsch C.N."/>
            <person name="Kimball J."/>
        </authorList>
    </citation>
    <scope>NUCLEOTIDE SEQUENCE</scope>
    <source>
        <tissue evidence="2">Fresh leaf tissue</tissue>
    </source>
</reference>
<keyword evidence="3" id="KW-1185">Reference proteome</keyword>
<organism evidence="2 3">
    <name type="scientific">Zizania palustris</name>
    <name type="common">Northern wild rice</name>
    <dbReference type="NCBI Taxonomy" id="103762"/>
    <lineage>
        <taxon>Eukaryota</taxon>
        <taxon>Viridiplantae</taxon>
        <taxon>Streptophyta</taxon>
        <taxon>Embryophyta</taxon>
        <taxon>Tracheophyta</taxon>
        <taxon>Spermatophyta</taxon>
        <taxon>Magnoliopsida</taxon>
        <taxon>Liliopsida</taxon>
        <taxon>Poales</taxon>
        <taxon>Poaceae</taxon>
        <taxon>BOP clade</taxon>
        <taxon>Oryzoideae</taxon>
        <taxon>Oryzeae</taxon>
        <taxon>Zizaniinae</taxon>
        <taxon>Zizania</taxon>
    </lineage>
</organism>
<evidence type="ECO:0000313" key="3">
    <source>
        <dbReference type="Proteomes" id="UP000729402"/>
    </source>
</evidence>
<feature type="chain" id="PRO_5035302099" description="Secreted protein" evidence="1">
    <location>
        <begin position="23"/>
        <end position="73"/>
    </location>
</feature>
<evidence type="ECO:0000256" key="1">
    <source>
        <dbReference type="SAM" id="SignalP"/>
    </source>
</evidence>
<dbReference type="EMBL" id="JAAALK010000289">
    <property type="protein sequence ID" value="KAG8049115.1"/>
    <property type="molecule type" value="Genomic_DNA"/>
</dbReference>
<comment type="caution">
    <text evidence="2">The sequence shown here is derived from an EMBL/GenBank/DDBJ whole genome shotgun (WGS) entry which is preliminary data.</text>
</comment>
<reference evidence="2" key="2">
    <citation type="submission" date="2021-02" db="EMBL/GenBank/DDBJ databases">
        <authorList>
            <person name="Kimball J.A."/>
            <person name="Haas M.W."/>
            <person name="Macchietto M."/>
            <person name="Kono T."/>
            <person name="Duquette J."/>
            <person name="Shao M."/>
        </authorList>
    </citation>
    <scope>NUCLEOTIDE SEQUENCE</scope>
    <source>
        <tissue evidence="2">Fresh leaf tissue</tissue>
    </source>
</reference>
<evidence type="ECO:0008006" key="4">
    <source>
        <dbReference type="Google" id="ProtNLM"/>
    </source>
</evidence>
<dbReference type="AlphaFoldDB" id="A0A8J5R1S8"/>
<proteinExistence type="predicted"/>
<accession>A0A8J5R1S8</accession>
<gene>
    <name evidence="2" type="ORF">GUJ93_ZPchr0009g1026</name>
</gene>
<feature type="signal peptide" evidence="1">
    <location>
        <begin position="1"/>
        <end position="22"/>
    </location>
</feature>
<evidence type="ECO:0000313" key="2">
    <source>
        <dbReference type="EMBL" id="KAG8049115.1"/>
    </source>
</evidence>
<name>A0A8J5R1S8_ZIZPA</name>
<keyword evidence="1" id="KW-0732">Signal</keyword>
<sequence length="73" mass="7923">MVLWVLLEAAEVVPWLISGAIASSLSSKTDPKQAWTQKLKVERCDLWLVVLSESAPGGPLLLDLGELRPNLGI</sequence>
<protein>
    <recommendedName>
        <fullName evidence="4">Secreted protein</fullName>
    </recommendedName>
</protein>